<dbReference type="SUPFAM" id="SSF56796">
    <property type="entry name" value="Dehydroquinate synthase-like"/>
    <property type="match status" value="1"/>
</dbReference>
<proteinExistence type="inferred from homology"/>
<dbReference type="InterPro" id="IPR030960">
    <property type="entry name" value="DHQS/DOIS_N"/>
</dbReference>
<keyword evidence="3 9" id="KW-0479">Metal-binding</keyword>
<dbReference type="InterPro" id="IPR016037">
    <property type="entry name" value="DHQ_synth_AroB"/>
</dbReference>
<comment type="similarity">
    <text evidence="9">Belongs to the sugar phosphate cyclases superfamily. Dehydroquinate synthase family.</text>
</comment>
<protein>
    <recommendedName>
        <fullName evidence="9 10">3-dehydroquinate synthase</fullName>
        <shortName evidence="9">DHQS</shortName>
        <ecNumber evidence="9 10">4.2.3.4</ecNumber>
    </recommendedName>
</protein>
<dbReference type="GO" id="GO:0046872">
    <property type="term" value="F:metal ion binding"/>
    <property type="evidence" value="ECO:0007669"/>
    <property type="project" value="UniProtKB-KW"/>
</dbReference>
<evidence type="ECO:0000259" key="12">
    <source>
        <dbReference type="Pfam" id="PF24621"/>
    </source>
</evidence>
<evidence type="ECO:0000313" key="14">
    <source>
        <dbReference type="Proteomes" id="UP000482209"/>
    </source>
</evidence>
<dbReference type="Pfam" id="PF24621">
    <property type="entry name" value="DHQS_C"/>
    <property type="match status" value="1"/>
</dbReference>
<evidence type="ECO:0000256" key="7">
    <source>
        <dbReference type="ARBA" id="ARBA00023239"/>
    </source>
</evidence>
<feature type="binding site" evidence="9">
    <location>
        <position position="269"/>
    </location>
    <ligand>
        <name>Zn(2+)</name>
        <dbReference type="ChEBI" id="CHEBI:29105"/>
    </ligand>
</feature>
<feature type="domain" description="3-dehydroquinate synthase C-terminal" evidence="12">
    <location>
        <begin position="187"/>
        <end position="330"/>
    </location>
</feature>
<keyword evidence="9" id="KW-0028">Amino-acid biosynthesis</keyword>
<comment type="cofactor">
    <cofactor evidence="9">
        <name>Co(2+)</name>
        <dbReference type="ChEBI" id="CHEBI:48828"/>
    </cofactor>
    <cofactor evidence="9">
        <name>Zn(2+)</name>
        <dbReference type="ChEBI" id="CHEBI:29105"/>
    </cofactor>
    <text evidence="9">Binds 1 divalent metal cation per subunit. Can use either Co(2+) or Zn(2+).</text>
</comment>
<organism evidence="13 14">
    <name type="scientific">Velocimicrobium porci</name>
    <dbReference type="NCBI Taxonomy" id="2606634"/>
    <lineage>
        <taxon>Bacteria</taxon>
        <taxon>Bacillati</taxon>
        <taxon>Bacillota</taxon>
        <taxon>Clostridia</taxon>
        <taxon>Lachnospirales</taxon>
        <taxon>Lachnospiraceae</taxon>
        <taxon>Velocimicrobium</taxon>
    </lineage>
</organism>
<feature type="binding site" evidence="9">
    <location>
        <begin position="111"/>
        <end position="115"/>
    </location>
    <ligand>
        <name>NAD(+)</name>
        <dbReference type="ChEBI" id="CHEBI:57540"/>
    </ligand>
</feature>
<dbReference type="InterPro" id="IPR050071">
    <property type="entry name" value="Dehydroquinate_synthase"/>
</dbReference>
<dbReference type="GO" id="GO:0009423">
    <property type="term" value="P:chorismate biosynthetic process"/>
    <property type="evidence" value="ECO:0007669"/>
    <property type="project" value="UniProtKB-UniRule"/>
</dbReference>
<comment type="pathway">
    <text evidence="9">Metabolic intermediate biosynthesis; chorismate biosynthesis; chorismate from D-erythrose 4-phosphate and phosphoenolpyruvate: step 2/7.</text>
</comment>
<dbReference type="Proteomes" id="UP000482209">
    <property type="component" value="Unassembled WGS sequence"/>
</dbReference>
<dbReference type="EMBL" id="VUMT01000012">
    <property type="protein sequence ID" value="MSS63969.1"/>
    <property type="molecule type" value="Genomic_DNA"/>
</dbReference>
<dbReference type="GO" id="GO:0009073">
    <property type="term" value="P:aromatic amino acid family biosynthetic process"/>
    <property type="evidence" value="ECO:0007669"/>
    <property type="project" value="UniProtKB-KW"/>
</dbReference>
<keyword evidence="4 9" id="KW-0547">Nucleotide-binding</keyword>
<dbReference type="PANTHER" id="PTHR43622">
    <property type="entry name" value="3-DEHYDROQUINATE SYNTHASE"/>
    <property type="match status" value="1"/>
</dbReference>
<comment type="cofactor">
    <cofactor evidence="2">
        <name>Zn(2+)</name>
        <dbReference type="ChEBI" id="CHEBI:29105"/>
    </cofactor>
</comment>
<keyword evidence="6 9" id="KW-0520">NAD</keyword>
<evidence type="ECO:0000256" key="6">
    <source>
        <dbReference type="ARBA" id="ARBA00023027"/>
    </source>
</evidence>
<evidence type="ECO:0000256" key="10">
    <source>
        <dbReference type="NCBIfam" id="TIGR01357"/>
    </source>
</evidence>
<dbReference type="InterPro" id="IPR030963">
    <property type="entry name" value="DHQ_synth_fam"/>
</dbReference>
<comment type="catalytic activity">
    <reaction evidence="9">
        <text>7-phospho-2-dehydro-3-deoxy-D-arabino-heptonate = 3-dehydroquinate + phosphate</text>
        <dbReference type="Rhea" id="RHEA:21968"/>
        <dbReference type="ChEBI" id="CHEBI:32364"/>
        <dbReference type="ChEBI" id="CHEBI:43474"/>
        <dbReference type="ChEBI" id="CHEBI:58394"/>
        <dbReference type="EC" id="4.2.3.4"/>
    </reaction>
</comment>
<dbReference type="UniPathway" id="UPA00053">
    <property type="reaction ID" value="UER00085"/>
</dbReference>
<evidence type="ECO:0000256" key="1">
    <source>
        <dbReference type="ARBA" id="ARBA00001911"/>
    </source>
</evidence>
<evidence type="ECO:0000256" key="4">
    <source>
        <dbReference type="ARBA" id="ARBA00022741"/>
    </source>
</evidence>
<comment type="caution">
    <text evidence="13">The sequence shown here is derived from an EMBL/GenBank/DDBJ whole genome shotgun (WGS) entry which is preliminary data.</text>
</comment>
<dbReference type="HAMAP" id="MF_00110">
    <property type="entry name" value="DHQ_synthase"/>
    <property type="match status" value="1"/>
</dbReference>
<evidence type="ECO:0000256" key="2">
    <source>
        <dbReference type="ARBA" id="ARBA00001947"/>
    </source>
</evidence>
<accession>A0A6L5XZC8</accession>
<feature type="binding site" evidence="9">
    <location>
        <position position="190"/>
    </location>
    <ligand>
        <name>Zn(2+)</name>
        <dbReference type="ChEBI" id="CHEBI:29105"/>
    </ligand>
</feature>
<keyword evidence="9" id="KW-0057">Aromatic amino acid biosynthesis</keyword>
<dbReference type="NCBIfam" id="TIGR01357">
    <property type="entry name" value="aroB"/>
    <property type="match status" value="1"/>
</dbReference>
<dbReference type="GO" id="GO:0000166">
    <property type="term" value="F:nucleotide binding"/>
    <property type="evidence" value="ECO:0007669"/>
    <property type="project" value="UniProtKB-KW"/>
</dbReference>
<feature type="binding site" evidence="9">
    <location>
        <position position="148"/>
    </location>
    <ligand>
        <name>NAD(+)</name>
        <dbReference type="ChEBI" id="CHEBI:57540"/>
    </ligand>
</feature>
<feature type="binding site" evidence="9">
    <location>
        <position position="157"/>
    </location>
    <ligand>
        <name>NAD(+)</name>
        <dbReference type="ChEBI" id="CHEBI:57540"/>
    </ligand>
</feature>
<evidence type="ECO:0000256" key="9">
    <source>
        <dbReference type="HAMAP-Rule" id="MF_00110"/>
    </source>
</evidence>
<dbReference type="GO" id="GO:0008652">
    <property type="term" value="P:amino acid biosynthetic process"/>
    <property type="evidence" value="ECO:0007669"/>
    <property type="project" value="UniProtKB-KW"/>
</dbReference>
<dbReference type="Gene3D" id="1.20.1090.10">
    <property type="entry name" value="Dehydroquinate synthase-like - alpha domain"/>
    <property type="match status" value="1"/>
</dbReference>
<comment type="caution">
    <text evidence="9">Lacks conserved residue(s) required for the propagation of feature annotation.</text>
</comment>
<comment type="subcellular location">
    <subcellularLocation>
        <location evidence="9">Cytoplasm</location>
    </subcellularLocation>
</comment>
<feature type="binding site" evidence="9">
    <location>
        <begin position="135"/>
        <end position="136"/>
    </location>
    <ligand>
        <name>NAD(+)</name>
        <dbReference type="ChEBI" id="CHEBI:57540"/>
    </ligand>
</feature>
<keyword evidence="5 9" id="KW-0862">Zinc</keyword>
<evidence type="ECO:0000256" key="8">
    <source>
        <dbReference type="ARBA" id="ARBA00023285"/>
    </source>
</evidence>
<feature type="domain" description="3-dehydroquinate synthase N-terminal" evidence="11">
    <location>
        <begin position="73"/>
        <end position="184"/>
    </location>
</feature>
<feature type="binding site" evidence="9">
    <location>
        <position position="253"/>
    </location>
    <ligand>
        <name>Zn(2+)</name>
        <dbReference type="ChEBI" id="CHEBI:29105"/>
    </ligand>
</feature>
<dbReference type="AlphaFoldDB" id="A0A6L5XZC8"/>
<dbReference type="Gene3D" id="3.40.50.1970">
    <property type="match status" value="1"/>
</dbReference>
<evidence type="ECO:0000259" key="11">
    <source>
        <dbReference type="Pfam" id="PF01761"/>
    </source>
</evidence>
<comment type="function">
    <text evidence="9">Catalyzes the conversion of 3-deoxy-D-arabino-heptulosonate 7-phosphate (DAHP) to dehydroquinate (DHQ).</text>
</comment>
<evidence type="ECO:0000256" key="5">
    <source>
        <dbReference type="ARBA" id="ARBA00022833"/>
    </source>
</evidence>
<evidence type="ECO:0000313" key="13">
    <source>
        <dbReference type="EMBL" id="MSS63969.1"/>
    </source>
</evidence>
<keyword evidence="7 9" id="KW-0456">Lyase</keyword>
<dbReference type="InterPro" id="IPR056179">
    <property type="entry name" value="DHQS_C"/>
</dbReference>
<evidence type="ECO:0000256" key="3">
    <source>
        <dbReference type="ARBA" id="ARBA00022723"/>
    </source>
</evidence>
<dbReference type="Pfam" id="PF01761">
    <property type="entry name" value="DHQ_synthase"/>
    <property type="match status" value="1"/>
</dbReference>
<keyword evidence="8 9" id="KW-0170">Cobalt</keyword>
<dbReference type="GO" id="GO:0003856">
    <property type="term" value="F:3-dehydroquinate synthase activity"/>
    <property type="evidence" value="ECO:0007669"/>
    <property type="project" value="UniProtKB-UniRule"/>
</dbReference>
<dbReference type="GO" id="GO:0005737">
    <property type="term" value="C:cytoplasm"/>
    <property type="evidence" value="ECO:0007669"/>
    <property type="project" value="UniProtKB-SubCell"/>
</dbReference>
<reference evidence="13 14" key="1">
    <citation type="submission" date="2019-08" db="EMBL/GenBank/DDBJ databases">
        <title>In-depth cultivation of the pig gut microbiome towards novel bacterial diversity and tailored functional studies.</title>
        <authorList>
            <person name="Wylensek D."/>
            <person name="Hitch T.C.A."/>
            <person name="Clavel T."/>
        </authorList>
    </citation>
    <scope>NUCLEOTIDE SEQUENCE [LARGE SCALE GENOMIC DNA]</scope>
    <source>
        <strain evidence="13 14">WCA-693-APC-MOT-I</strain>
    </source>
</reference>
<sequence>MDIINKELIITKEDNPIYTIYIENNYNKLSSVIDKLQLEHGKALIVTDSNIGIHYAQEVKSIVNQSIPFVEILTLEPGEANKNIETIQKIYHTLISYQFDRKDILIALGGGVVGDMTGFAAATYLRGIRFIQLPTSLLAMVDSSIGGKTGVDYLSYKNMVGAFHQPSAVYINLQVLNTLPEREYYSGFGEIIKHGLIKDKSYYRWLKSNSSSILSRENESLTEMIYRSCSIKKQVVESDPHENGERALLNFGHTVGHSIEKQLNFSYLHGECVSLGIVAAAQLSYEHGNLSIDELEDIKETLKQFKLPVCLSNVSFSSKIIAQTTRNDKKMEAGQIKFILLHSIGAAYIDKTITEQEIESAVQLILI</sequence>
<comment type="cofactor">
    <cofactor evidence="1 9">
        <name>NAD(+)</name>
        <dbReference type="ChEBI" id="CHEBI:57540"/>
    </cofactor>
</comment>
<keyword evidence="14" id="KW-1185">Reference proteome</keyword>
<keyword evidence="9" id="KW-0963">Cytoplasm</keyword>
<dbReference type="PANTHER" id="PTHR43622:SF1">
    <property type="entry name" value="3-DEHYDROQUINATE SYNTHASE"/>
    <property type="match status" value="1"/>
</dbReference>
<gene>
    <name evidence="9 13" type="primary">aroB</name>
    <name evidence="13" type="ORF">FYJ58_08795</name>
</gene>
<dbReference type="EC" id="4.2.3.4" evidence="9 10"/>
<dbReference type="PIRSF" id="PIRSF001455">
    <property type="entry name" value="DHQ_synth"/>
    <property type="match status" value="1"/>
</dbReference>
<dbReference type="CDD" id="cd08195">
    <property type="entry name" value="DHQS"/>
    <property type="match status" value="1"/>
</dbReference>
<dbReference type="FunFam" id="3.40.50.1970:FF:000007">
    <property type="entry name" value="Pentafunctional AROM polypeptide"/>
    <property type="match status" value="1"/>
</dbReference>
<name>A0A6L5XZC8_9FIRM</name>